<dbReference type="PANTHER" id="PTHR22981">
    <property type="entry name" value="3-HYDROXYISOBUTYRATE DEHYDROGENASE-RELATED"/>
    <property type="match status" value="1"/>
</dbReference>
<proteinExistence type="inferred from homology"/>
<reference evidence="12" key="1">
    <citation type="submission" date="2021-02" db="EMBL/GenBank/DDBJ databases">
        <title>First Annotated Genome of the Yellow-green Alga Tribonema minus.</title>
        <authorList>
            <person name="Mahan K.M."/>
        </authorList>
    </citation>
    <scope>NUCLEOTIDE SEQUENCE</scope>
    <source>
        <strain evidence="12">UTEX B ZZ1240</strain>
    </source>
</reference>
<evidence type="ECO:0000313" key="12">
    <source>
        <dbReference type="EMBL" id="KAG5176722.1"/>
    </source>
</evidence>
<evidence type="ECO:0000256" key="2">
    <source>
        <dbReference type="ARBA" id="ARBA00006013"/>
    </source>
</evidence>
<dbReference type="GO" id="GO:0051287">
    <property type="term" value="F:NAD binding"/>
    <property type="evidence" value="ECO:0007669"/>
    <property type="project" value="InterPro"/>
</dbReference>
<evidence type="ECO:0000256" key="9">
    <source>
        <dbReference type="RuleBase" id="RU910714"/>
    </source>
</evidence>
<keyword evidence="6 9" id="KW-0520">NAD</keyword>
<evidence type="ECO:0000256" key="6">
    <source>
        <dbReference type="ARBA" id="ARBA00023027"/>
    </source>
</evidence>
<evidence type="ECO:0000256" key="1">
    <source>
        <dbReference type="ARBA" id="ARBA00005109"/>
    </source>
</evidence>
<dbReference type="InterPro" id="IPR006115">
    <property type="entry name" value="6PGDH_NADP-bd"/>
</dbReference>
<dbReference type="InterPro" id="IPR029154">
    <property type="entry name" value="HIBADH-like_NADP-bd"/>
</dbReference>
<evidence type="ECO:0000256" key="3">
    <source>
        <dbReference type="ARBA" id="ARBA00012991"/>
    </source>
</evidence>
<keyword evidence="5 9" id="KW-0560">Oxidoreductase</keyword>
<evidence type="ECO:0000256" key="7">
    <source>
        <dbReference type="ARBA" id="ARBA00049197"/>
    </source>
</evidence>
<dbReference type="AlphaFoldDB" id="A0A835YMW9"/>
<dbReference type="SUPFAM" id="SSF48179">
    <property type="entry name" value="6-phosphogluconate dehydrogenase C-terminal domain-like"/>
    <property type="match status" value="1"/>
</dbReference>
<evidence type="ECO:0000259" key="11">
    <source>
        <dbReference type="Pfam" id="PF14833"/>
    </source>
</evidence>
<dbReference type="GO" id="GO:0006574">
    <property type="term" value="P:L-valine catabolic process"/>
    <property type="evidence" value="ECO:0007669"/>
    <property type="project" value="UniProtKB-UniPathway"/>
</dbReference>
<comment type="similarity">
    <text evidence="2">Belongs to the HIBADH-related family. 3-hydroxyisobutyrate dehydrogenase subfamily.</text>
</comment>
<organism evidence="12 13">
    <name type="scientific">Tribonema minus</name>
    <dbReference type="NCBI Taxonomy" id="303371"/>
    <lineage>
        <taxon>Eukaryota</taxon>
        <taxon>Sar</taxon>
        <taxon>Stramenopiles</taxon>
        <taxon>Ochrophyta</taxon>
        <taxon>PX clade</taxon>
        <taxon>Xanthophyceae</taxon>
        <taxon>Tribonematales</taxon>
        <taxon>Tribonemataceae</taxon>
        <taxon>Tribonema</taxon>
    </lineage>
</organism>
<comment type="caution">
    <text evidence="12">The sequence shown here is derived from an EMBL/GenBank/DDBJ whole genome shotgun (WGS) entry which is preliminary data.</text>
</comment>
<dbReference type="GO" id="GO:0050661">
    <property type="term" value="F:NADP binding"/>
    <property type="evidence" value="ECO:0007669"/>
    <property type="project" value="InterPro"/>
</dbReference>
<dbReference type="InterPro" id="IPR015815">
    <property type="entry name" value="HIBADH-related"/>
</dbReference>
<dbReference type="OrthoDB" id="435038at2759"/>
<dbReference type="EC" id="1.1.1.31" evidence="3 9"/>
<dbReference type="InterPro" id="IPR036291">
    <property type="entry name" value="NAD(P)-bd_dom_sf"/>
</dbReference>
<keyword evidence="13" id="KW-1185">Reference proteome</keyword>
<accession>A0A835YMW9</accession>
<dbReference type="InterPro" id="IPR002204">
    <property type="entry name" value="3-OH-isobutyrate_DH-rel_CS"/>
</dbReference>
<dbReference type="PIRSF" id="PIRSF000103">
    <property type="entry name" value="HIBADH"/>
    <property type="match status" value="1"/>
</dbReference>
<feature type="active site" evidence="8">
    <location>
        <position position="202"/>
    </location>
</feature>
<evidence type="ECO:0000256" key="8">
    <source>
        <dbReference type="PIRSR" id="PIRSR000103-1"/>
    </source>
</evidence>
<dbReference type="Gene3D" id="3.40.50.720">
    <property type="entry name" value="NAD(P)-binding Rossmann-like Domain"/>
    <property type="match status" value="1"/>
</dbReference>
<dbReference type="Pfam" id="PF14833">
    <property type="entry name" value="NAD_binding_11"/>
    <property type="match status" value="1"/>
</dbReference>
<dbReference type="UniPathway" id="UPA00362"/>
<feature type="domain" description="6-phosphogluconate dehydrogenase NADP-binding" evidence="10">
    <location>
        <begin position="36"/>
        <end position="190"/>
    </location>
</feature>
<protein>
    <recommendedName>
        <fullName evidence="3 9">3-hydroxyisobutyrate dehydrogenase</fullName>
        <shortName evidence="9">HIBADH</shortName>
        <ecNumber evidence="3 9">1.1.1.31</ecNumber>
    </recommendedName>
</protein>
<comment type="pathway">
    <text evidence="1 9">Amino-acid degradation; L-valine degradation.</text>
</comment>
<dbReference type="Pfam" id="PF03446">
    <property type="entry name" value="NAD_binding_2"/>
    <property type="match status" value="1"/>
</dbReference>
<dbReference type="SUPFAM" id="SSF51735">
    <property type="entry name" value="NAD(P)-binding Rossmann-fold domains"/>
    <property type="match status" value="1"/>
</dbReference>
<sequence>MRAIRGALRGSPWRTASSSLGGSLRGVASAGYLGPVGFIGLGNMGSNMAANLIKAGHTVLVHDAQPEKAEALVAAHPTARAAAALEDIARECGAIVTMLPNTAHVEMVHGRLLCAARRGALLIDSSTIAPAASAALAARAAAAGVDMVDAPVSGGVPAAAAGTLTFIVGGTQPAFERAVPLLNAMGSRALLCGSAGAGCVAKLCNNLALAISMVGIAEGMNLGVKLGVKPEVLAQVFNTSTARCWSSESYNPYPGVMDNVPASRGYTGGFTTNLMEKDLFLALAAARESHSSTPMGALAHQLYALMQTHGSGAKDFSAVMQLIAGDALPKPDGTAGAGASGGSTKPV</sequence>
<dbReference type="Gene3D" id="1.10.1040.10">
    <property type="entry name" value="N-(1-d-carboxylethyl)-l-norvaline Dehydrogenase, domain 2"/>
    <property type="match status" value="1"/>
</dbReference>
<name>A0A835YMW9_9STRA</name>
<dbReference type="GO" id="GO:0008442">
    <property type="term" value="F:3-hydroxyisobutyrate dehydrogenase activity"/>
    <property type="evidence" value="ECO:0007669"/>
    <property type="project" value="UniProtKB-EC"/>
</dbReference>
<dbReference type="Proteomes" id="UP000664859">
    <property type="component" value="Unassembled WGS sequence"/>
</dbReference>
<evidence type="ECO:0000313" key="13">
    <source>
        <dbReference type="Proteomes" id="UP000664859"/>
    </source>
</evidence>
<gene>
    <name evidence="12" type="ORF">JKP88DRAFT_202916</name>
</gene>
<dbReference type="InterPro" id="IPR011548">
    <property type="entry name" value="HIBADH"/>
</dbReference>
<dbReference type="PANTHER" id="PTHR22981:SF7">
    <property type="entry name" value="3-HYDROXYISOBUTYRATE DEHYDROGENASE, MITOCHONDRIAL"/>
    <property type="match status" value="1"/>
</dbReference>
<dbReference type="InterPro" id="IPR013328">
    <property type="entry name" value="6PGD_dom2"/>
</dbReference>
<dbReference type="NCBIfam" id="TIGR01692">
    <property type="entry name" value="HIBADH"/>
    <property type="match status" value="1"/>
</dbReference>
<keyword evidence="4 9" id="KW-0101">Branched-chain amino acid catabolism</keyword>
<dbReference type="EMBL" id="JAFCMP010000534">
    <property type="protein sequence ID" value="KAG5176722.1"/>
    <property type="molecule type" value="Genomic_DNA"/>
</dbReference>
<dbReference type="PROSITE" id="PS00895">
    <property type="entry name" value="3_HYDROXYISOBUT_DH"/>
    <property type="match status" value="1"/>
</dbReference>
<dbReference type="InterPro" id="IPR008927">
    <property type="entry name" value="6-PGluconate_DH-like_C_sf"/>
</dbReference>
<evidence type="ECO:0000256" key="4">
    <source>
        <dbReference type="ARBA" id="ARBA00022456"/>
    </source>
</evidence>
<comment type="catalytic activity">
    <reaction evidence="7 9">
        <text>3-hydroxy-2-methylpropanoate + NAD(+) = 2-methyl-3-oxopropanoate + NADH + H(+)</text>
        <dbReference type="Rhea" id="RHEA:17681"/>
        <dbReference type="ChEBI" id="CHEBI:11805"/>
        <dbReference type="ChEBI" id="CHEBI:15378"/>
        <dbReference type="ChEBI" id="CHEBI:57540"/>
        <dbReference type="ChEBI" id="CHEBI:57700"/>
        <dbReference type="ChEBI" id="CHEBI:57945"/>
        <dbReference type="EC" id="1.1.1.31"/>
    </reaction>
</comment>
<evidence type="ECO:0000259" key="10">
    <source>
        <dbReference type="Pfam" id="PF03446"/>
    </source>
</evidence>
<evidence type="ECO:0000256" key="5">
    <source>
        <dbReference type="ARBA" id="ARBA00023002"/>
    </source>
</evidence>
<dbReference type="FunFam" id="1.10.1040.10:FF:000006">
    <property type="entry name" value="3-hydroxyisobutyrate dehydrogenase"/>
    <property type="match status" value="1"/>
</dbReference>
<feature type="domain" description="3-hydroxyisobutyrate dehydrogenase-like NAD-binding" evidence="11">
    <location>
        <begin position="196"/>
        <end position="322"/>
    </location>
</feature>